<feature type="chain" id="PRO_5003124273" description="Transcriptional coactivator p15 (PC4) C-terminal domain-containing protein" evidence="8">
    <location>
        <begin position="18"/>
        <end position="381"/>
    </location>
</feature>
<name>D8U8Z1_VOLCA</name>
<evidence type="ECO:0000313" key="11">
    <source>
        <dbReference type="Proteomes" id="UP000001058"/>
    </source>
</evidence>
<keyword evidence="11" id="KW-1185">Reference proteome</keyword>
<dbReference type="SUPFAM" id="SSF54447">
    <property type="entry name" value="ssDNA-binding transcriptional regulator domain"/>
    <property type="match status" value="3"/>
</dbReference>
<dbReference type="Gene3D" id="2.30.31.10">
    <property type="entry name" value="Transcriptional Coactivator Pc4, Chain A"/>
    <property type="match status" value="3"/>
</dbReference>
<dbReference type="GO" id="GO:0060261">
    <property type="term" value="P:positive regulation of transcription initiation by RNA polymerase II"/>
    <property type="evidence" value="ECO:0007669"/>
    <property type="project" value="InterPro"/>
</dbReference>
<feature type="compositionally biased region" description="Low complexity" evidence="7">
    <location>
        <begin position="247"/>
        <end position="256"/>
    </location>
</feature>
<feature type="compositionally biased region" description="Pro residues" evidence="7">
    <location>
        <begin position="257"/>
        <end position="266"/>
    </location>
</feature>
<dbReference type="GO" id="GO:0003713">
    <property type="term" value="F:transcription coactivator activity"/>
    <property type="evidence" value="ECO:0007669"/>
    <property type="project" value="InterPro"/>
</dbReference>
<feature type="signal peptide" evidence="8">
    <location>
        <begin position="1"/>
        <end position="17"/>
    </location>
</feature>
<keyword evidence="3" id="KW-0805">Transcription regulation</keyword>
<dbReference type="GeneID" id="9622091"/>
<dbReference type="FunCoup" id="D8U8Z1">
    <property type="interactions" value="1374"/>
</dbReference>
<keyword evidence="4" id="KW-0238">DNA-binding</keyword>
<accession>D8U8Z1</accession>
<evidence type="ECO:0000313" key="10">
    <source>
        <dbReference type="EMBL" id="EFJ43890.1"/>
    </source>
</evidence>
<dbReference type="InterPro" id="IPR003173">
    <property type="entry name" value="PC4_C"/>
</dbReference>
<feature type="region of interest" description="Disordered" evidence="7">
    <location>
        <begin position="238"/>
        <end position="282"/>
    </location>
</feature>
<evidence type="ECO:0000256" key="5">
    <source>
        <dbReference type="ARBA" id="ARBA00023163"/>
    </source>
</evidence>
<dbReference type="InParanoid" id="D8U8Z1"/>
<sequence>MLVLVLLLLLLFDPVVNDYLKTADMNVTTERIVLTHVQNTLSLSKPIAEYKRHVSSVIEKFLEEFDAQEAPRAQAASGDEGGAAGSSDQEYDSDGEPRAAKAKRGRKRPAGEDGATAAAKRSRSGTGTTSTDEVLYSSDLSGRRKARWARLARELPQLLAAQRAGNAAAPACQLSRTRLAAISEFRGSCYLGLREYYEKDGQLHPSKKGVNLSLAEAEALLAAAPDISVAVGGLGELLPPPSPPPQEAVATTTAAAAPPPLPPPPQAAAAPPKNGELLPGKKGIALSPADWGTLQQHMGAVDEALRRRDLAYCLKLSGMRRVSLSEFKGVTYVGVREYYDKGGGDLAPSAKGLNLNQAQWAACVAGAPAITAALQRAQQAA</sequence>
<dbReference type="GO" id="GO:0005634">
    <property type="term" value="C:nucleus"/>
    <property type="evidence" value="ECO:0007669"/>
    <property type="project" value="UniProtKB-SubCell"/>
</dbReference>
<evidence type="ECO:0000256" key="4">
    <source>
        <dbReference type="ARBA" id="ARBA00023125"/>
    </source>
</evidence>
<feature type="region of interest" description="Disordered" evidence="7">
    <location>
        <begin position="69"/>
        <end position="136"/>
    </location>
</feature>
<protein>
    <recommendedName>
        <fullName evidence="9">Transcriptional coactivator p15 (PC4) C-terminal domain-containing protein</fullName>
    </recommendedName>
</protein>
<gene>
    <name evidence="10" type="ORF">VOLCADRAFT_121383</name>
</gene>
<evidence type="ECO:0000256" key="6">
    <source>
        <dbReference type="ARBA" id="ARBA00023242"/>
    </source>
</evidence>
<keyword evidence="8" id="KW-0732">Signal</keyword>
<dbReference type="GO" id="GO:0003677">
    <property type="term" value="F:DNA binding"/>
    <property type="evidence" value="ECO:0007669"/>
    <property type="project" value="UniProtKB-KW"/>
</dbReference>
<comment type="similarity">
    <text evidence="2">Belongs to the transcriptional coactivator PC4 family.</text>
</comment>
<dbReference type="PANTHER" id="PTHR13215">
    <property type="entry name" value="RNA POLYMERASE II TRANSCRIPTIONAL COACTIVATOR"/>
    <property type="match status" value="1"/>
</dbReference>
<dbReference type="OrthoDB" id="2505440at2759"/>
<proteinExistence type="inferred from homology"/>
<dbReference type="Pfam" id="PF02229">
    <property type="entry name" value="PC4"/>
    <property type="match status" value="2"/>
</dbReference>
<evidence type="ECO:0000259" key="9">
    <source>
        <dbReference type="Pfam" id="PF02229"/>
    </source>
</evidence>
<dbReference type="eggNOG" id="KOG2712">
    <property type="taxonomic scope" value="Eukaryota"/>
</dbReference>
<keyword evidence="6" id="KW-0539">Nucleus</keyword>
<reference evidence="10 11" key="1">
    <citation type="journal article" date="2010" name="Science">
        <title>Genomic analysis of organismal complexity in the multicellular green alga Volvox carteri.</title>
        <authorList>
            <person name="Prochnik S.E."/>
            <person name="Umen J."/>
            <person name="Nedelcu A.M."/>
            <person name="Hallmann A."/>
            <person name="Miller S.M."/>
            <person name="Nishii I."/>
            <person name="Ferris P."/>
            <person name="Kuo A."/>
            <person name="Mitros T."/>
            <person name="Fritz-Laylin L.K."/>
            <person name="Hellsten U."/>
            <person name="Chapman J."/>
            <person name="Simakov O."/>
            <person name="Rensing S.A."/>
            <person name="Terry A."/>
            <person name="Pangilinan J."/>
            <person name="Kapitonov V."/>
            <person name="Jurka J."/>
            <person name="Salamov A."/>
            <person name="Shapiro H."/>
            <person name="Schmutz J."/>
            <person name="Grimwood J."/>
            <person name="Lindquist E."/>
            <person name="Lucas S."/>
            <person name="Grigoriev I.V."/>
            <person name="Schmitt R."/>
            <person name="Kirk D."/>
            <person name="Rokhsar D.S."/>
        </authorList>
    </citation>
    <scope>NUCLEOTIDE SEQUENCE [LARGE SCALE GENOMIC DNA]</scope>
    <source>
        <strain evidence="11">f. Nagariensis / Eve</strain>
    </source>
</reference>
<evidence type="ECO:0000256" key="1">
    <source>
        <dbReference type="ARBA" id="ARBA00004123"/>
    </source>
</evidence>
<feature type="domain" description="Transcriptional coactivator p15 (PC4) C-terminal" evidence="9">
    <location>
        <begin position="172"/>
        <end position="222"/>
    </location>
</feature>
<dbReference type="RefSeq" id="XP_002955136.1">
    <property type="nucleotide sequence ID" value="XM_002955090.1"/>
</dbReference>
<organism evidence="11">
    <name type="scientific">Volvox carteri f. nagariensis</name>
    <dbReference type="NCBI Taxonomy" id="3068"/>
    <lineage>
        <taxon>Eukaryota</taxon>
        <taxon>Viridiplantae</taxon>
        <taxon>Chlorophyta</taxon>
        <taxon>core chlorophytes</taxon>
        <taxon>Chlorophyceae</taxon>
        <taxon>CS clade</taxon>
        <taxon>Chlamydomonadales</taxon>
        <taxon>Volvocaceae</taxon>
        <taxon>Volvox</taxon>
    </lineage>
</organism>
<feature type="domain" description="Transcriptional coactivator p15 (PC4) C-terminal" evidence="9">
    <location>
        <begin position="315"/>
        <end position="362"/>
    </location>
</feature>
<dbReference type="AlphaFoldDB" id="D8U8Z1"/>
<dbReference type="STRING" id="3068.D8U8Z1"/>
<dbReference type="KEGG" id="vcn:VOLCADRAFT_121383"/>
<dbReference type="InterPro" id="IPR009044">
    <property type="entry name" value="ssDNA-bd_transcriptional_reg"/>
</dbReference>
<dbReference type="Proteomes" id="UP000001058">
    <property type="component" value="Unassembled WGS sequence"/>
</dbReference>
<evidence type="ECO:0000256" key="8">
    <source>
        <dbReference type="SAM" id="SignalP"/>
    </source>
</evidence>
<evidence type="ECO:0000256" key="3">
    <source>
        <dbReference type="ARBA" id="ARBA00023015"/>
    </source>
</evidence>
<comment type="subcellular location">
    <subcellularLocation>
        <location evidence="1">Nucleus</location>
    </subcellularLocation>
</comment>
<dbReference type="EMBL" id="GL378369">
    <property type="protein sequence ID" value="EFJ43890.1"/>
    <property type="molecule type" value="Genomic_DNA"/>
</dbReference>
<dbReference type="InterPro" id="IPR045125">
    <property type="entry name" value="Sub1/Tcp4-like"/>
</dbReference>
<keyword evidence="5" id="KW-0804">Transcription</keyword>
<evidence type="ECO:0000256" key="7">
    <source>
        <dbReference type="SAM" id="MobiDB-lite"/>
    </source>
</evidence>
<evidence type="ECO:0000256" key="2">
    <source>
        <dbReference type="ARBA" id="ARBA00009001"/>
    </source>
</evidence>